<reference evidence="1 2" key="1">
    <citation type="journal article" date="2022" name="bioRxiv">
        <title>The genome of the oomycete Peronosclerospora sorghi, a cosmopolitan pathogen of maize and sorghum, is inflated with dispersed pseudogenes.</title>
        <authorList>
            <person name="Fletcher K."/>
            <person name="Martin F."/>
            <person name="Isakeit T."/>
            <person name="Cavanaugh K."/>
            <person name="Magill C."/>
            <person name="Michelmore R."/>
        </authorList>
    </citation>
    <scope>NUCLEOTIDE SEQUENCE [LARGE SCALE GENOMIC DNA]</scope>
    <source>
        <strain evidence="1">P6</strain>
    </source>
</reference>
<name>A0ACC0W986_9STRA</name>
<proteinExistence type="predicted"/>
<sequence>MQRRRAFTKNRASSKEHLWNREQEEVDPTKIEKRLLCAIDLLSQENYASLIVTDRIKVLRVLCELIEETSVVQAVYHYL</sequence>
<organism evidence="1 2">
    <name type="scientific">Peronosclerospora sorghi</name>
    <dbReference type="NCBI Taxonomy" id="230839"/>
    <lineage>
        <taxon>Eukaryota</taxon>
        <taxon>Sar</taxon>
        <taxon>Stramenopiles</taxon>
        <taxon>Oomycota</taxon>
        <taxon>Peronosporomycetes</taxon>
        <taxon>Peronosporales</taxon>
        <taxon>Peronosporaceae</taxon>
        <taxon>Peronosclerospora</taxon>
    </lineage>
</organism>
<evidence type="ECO:0000313" key="1">
    <source>
        <dbReference type="EMBL" id="KAI9914690.1"/>
    </source>
</evidence>
<dbReference type="Proteomes" id="UP001163321">
    <property type="component" value="Chromosome 3"/>
</dbReference>
<gene>
    <name evidence="1" type="ORF">PsorP6_007667</name>
</gene>
<evidence type="ECO:0000313" key="2">
    <source>
        <dbReference type="Proteomes" id="UP001163321"/>
    </source>
</evidence>
<comment type="caution">
    <text evidence="1">The sequence shown here is derived from an EMBL/GenBank/DDBJ whole genome shotgun (WGS) entry which is preliminary data.</text>
</comment>
<protein>
    <submittedName>
        <fullName evidence="1">Uncharacterized protein</fullName>
    </submittedName>
</protein>
<accession>A0ACC0W986</accession>
<keyword evidence="2" id="KW-1185">Reference proteome</keyword>
<dbReference type="EMBL" id="CM047582">
    <property type="protein sequence ID" value="KAI9914690.1"/>
    <property type="molecule type" value="Genomic_DNA"/>
</dbReference>